<protein>
    <recommendedName>
        <fullName evidence="3">Protein kilB</fullName>
    </recommendedName>
</protein>
<evidence type="ECO:0008006" key="3">
    <source>
        <dbReference type="Google" id="ProtNLM"/>
    </source>
</evidence>
<sequence length="156" mass="16660">MIATVLAVVATLLGAIVTGTFQHLAAGRAERAAATAQLRRDRLDAVTTLASAGSDHRRALWMRGEARLRGAGDTEREELRARSHETRSAITRPLVALRLLVPDPAVHATAQAMVVATYDMADAATSTEELTAAREAARAAHDRFIDAAAAYFRANT</sequence>
<evidence type="ECO:0000313" key="1">
    <source>
        <dbReference type="EMBL" id="WLQ55087.1"/>
    </source>
</evidence>
<dbReference type="RefSeq" id="WP_219573140.1">
    <property type="nucleotide sequence ID" value="NZ_CP120988.1"/>
</dbReference>
<reference evidence="1 2" key="1">
    <citation type="submission" date="2023-03" db="EMBL/GenBank/DDBJ databases">
        <title>Isolation and description of six Streptomyces strains from soil environments, able to metabolize different microbial glucans.</title>
        <authorList>
            <person name="Widen T."/>
            <person name="Larsbrink J."/>
        </authorList>
    </citation>
    <scope>NUCLEOTIDE SEQUENCE [LARGE SCALE GENOMIC DNA]</scope>
    <source>
        <strain evidence="1 2">Alt2</strain>
    </source>
</reference>
<gene>
    <name evidence="1" type="ORF">P8A19_06370</name>
</gene>
<dbReference type="Proteomes" id="UP001235744">
    <property type="component" value="Chromosome"/>
</dbReference>
<dbReference type="EMBL" id="CP120988">
    <property type="protein sequence ID" value="WLQ55087.1"/>
    <property type="molecule type" value="Genomic_DNA"/>
</dbReference>
<organism evidence="1 2">
    <name type="scientific">Streptomyces poriferorum</name>
    <dbReference type="NCBI Taxonomy" id="2798799"/>
    <lineage>
        <taxon>Bacteria</taxon>
        <taxon>Bacillati</taxon>
        <taxon>Actinomycetota</taxon>
        <taxon>Actinomycetes</taxon>
        <taxon>Kitasatosporales</taxon>
        <taxon>Streptomycetaceae</taxon>
        <taxon>Streptomyces</taxon>
    </lineage>
</organism>
<proteinExistence type="predicted"/>
<accession>A0ABY9IIK1</accession>
<name>A0ABY9IIK1_9ACTN</name>
<evidence type="ECO:0000313" key="2">
    <source>
        <dbReference type="Proteomes" id="UP001235744"/>
    </source>
</evidence>
<keyword evidence="2" id="KW-1185">Reference proteome</keyword>